<evidence type="ECO:0000313" key="2">
    <source>
        <dbReference type="Proteomes" id="UP000024900"/>
    </source>
</evidence>
<gene>
    <name evidence="1" type="ORF">BJA5080_04103</name>
</gene>
<accession>A0A837CML8</accession>
<name>A0A837CML8_9BRAD</name>
<sequence>MFVAVWSFDCFPTRKRKTAHEAIVSLSLHGLKEQQVTTIGHVVADCAIAADKRHIAFLTFSGVSKDPVRSPAI</sequence>
<organism evidence="1 2">
    <name type="scientific">Bradyrhizobium diazoefficiens SEMIA 5080</name>
    <dbReference type="NCBI Taxonomy" id="754504"/>
    <lineage>
        <taxon>Bacteria</taxon>
        <taxon>Pseudomonadati</taxon>
        <taxon>Pseudomonadota</taxon>
        <taxon>Alphaproteobacteria</taxon>
        <taxon>Hyphomicrobiales</taxon>
        <taxon>Nitrobacteraceae</taxon>
        <taxon>Bradyrhizobium</taxon>
    </lineage>
</organism>
<protein>
    <submittedName>
        <fullName evidence="1">Uncharacterized protein</fullName>
    </submittedName>
</protein>
<evidence type="ECO:0000313" key="1">
    <source>
        <dbReference type="EMBL" id="KGJ70131.1"/>
    </source>
</evidence>
<dbReference type="AlphaFoldDB" id="A0A837CML8"/>
<proteinExistence type="predicted"/>
<dbReference type="Proteomes" id="UP000024900">
    <property type="component" value="Unassembled WGS sequence"/>
</dbReference>
<reference evidence="1 2" key="1">
    <citation type="journal article" date="2014" name="BMC Genomics">
        <title>Comparative genomics of Bradyrhizobium japonicum CPAC 15 and Bradyrhizobium diazoefficiens CPAC 7: elite model strains for understanding symbiotic performance with soybean.</title>
        <authorList>
            <person name="Siqueira A.F."/>
            <person name="Ormeno-Orrillo E."/>
            <person name="Souza R.C."/>
            <person name="Rodrigues E.P."/>
            <person name="Almeida L.G."/>
            <person name="Barcellos F.G."/>
            <person name="Batista J.S."/>
            <person name="Nakatami A.S."/>
            <person name="Martinez-Romero E."/>
            <person name="Vasconcelos A.T."/>
            <person name="Hungria M."/>
        </authorList>
    </citation>
    <scope>NUCLEOTIDE SEQUENCE [LARGE SCALE GENOMIC DNA]</scope>
    <source>
        <strain evidence="1 2">SEMIA 5080</strain>
    </source>
</reference>
<comment type="caution">
    <text evidence="1">The sequence shown here is derived from an EMBL/GenBank/DDBJ whole genome shotgun (WGS) entry which is preliminary data.</text>
</comment>
<dbReference type="EMBL" id="ADOU02000004">
    <property type="protein sequence ID" value="KGJ70131.1"/>
    <property type="molecule type" value="Genomic_DNA"/>
</dbReference>